<proteinExistence type="predicted"/>
<organism evidence="1 2">
    <name type="scientific">Qipengyuania psychrotolerans</name>
    <dbReference type="NCBI Taxonomy" id="2867238"/>
    <lineage>
        <taxon>Bacteria</taxon>
        <taxon>Pseudomonadati</taxon>
        <taxon>Pseudomonadota</taxon>
        <taxon>Alphaproteobacteria</taxon>
        <taxon>Sphingomonadales</taxon>
        <taxon>Erythrobacteraceae</taxon>
        <taxon>Qipengyuania</taxon>
    </lineage>
</organism>
<name>A0ABX8ZDJ8_9SPHN</name>
<accession>A0ABX8ZDJ8</accession>
<evidence type="ECO:0000313" key="2">
    <source>
        <dbReference type="Proteomes" id="UP000824280"/>
    </source>
</evidence>
<dbReference type="SUPFAM" id="SSF56059">
    <property type="entry name" value="Glutathione synthetase ATP-binding domain-like"/>
    <property type="match status" value="1"/>
</dbReference>
<dbReference type="RefSeq" id="WP_221421829.1">
    <property type="nucleotide sequence ID" value="NZ_CP081297.1"/>
</dbReference>
<sequence length="48" mass="5169">MGLGYAGVDLALTSDDAVQTLEVNAFPGIEIHNLNAESLRTFLKTKYA</sequence>
<reference evidence="1 2" key="1">
    <citation type="submission" date="2021-08" db="EMBL/GenBank/DDBJ databases">
        <title>Comparative Genomics Analysis of the Genus Qipengyuania Reveals Extensive Genetic Diversity and Metabolic Versatility, Including the Description of Fifteen Novel Species.</title>
        <authorList>
            <person name="Liu Y."/>
        </authorList>
    </citation>
    <scope>NUCLEOTIDE SEQUENCE [LARGE SCALE GENOMIC DNA]</scope>
    <source>
        <strain evidence="1 2">1XM2-8</strain>
    </source>
</reference>
<gene>
    <name evidence="1" type="ORF">K3166_08430</name>
</gene>
<dbReference type="EMBL" id="CP081297">
    <property type="protein sequence ID" value="QZD86284.1"/>
    <property type="molecule type" value="Genomic_DNA"/>
</dbReference>
<evidence type="ECO:0000313" key="1">
    <source>
        <dbReference type="EMBL" id="QZD86284.1"/>
    </source>
</evidence>
<dbReference type="Proteomes" id="UP000824280">
    <property type="component" value="Chromosome"/>
</dbReference>
<evidence type="ECO:0008006" key="3">
    <source>
        <dbReference type="Google" id="ProtNLM"/>
    </source>
</evidence>
<dbReference type="Gene3D" id="3.30.470.20">
    <property type="entry name" value="ATP-grasp fold, B domain"/>
    <property type="match status" value="1"/>
</dbReference>
<keyword evidence="2" id="KW-1185">Reference proteome</keyword>
<protein>
    <recommendedName>
        <fullName evidence="3">ATP-grasp fold RimK-type domain-containing protein</fullName>
    </recommendedName>
</protein>